<dbReference type="PANTHER" id="PTHR13966">
    <property type="entry name" value="ENDONUCLEASE RELATED"/>
    <property type="match status" value="1"/>
</dbReference>
<dbReference type="InterPro" id="IPR020821">
    <property type="entry name" value="ENPP1-3/EXOG-like_nuc-like"/>
</dbReference>
<dbReference type="InterPro" id="IPR040255">
    <property type="entry name" value="Non-specific_endonuclease"/>
</dbReference>
<dbReference type="RefSeq" id="WP_348714007.1">
    <property type="nucleotide sequence ID" value="NZ_CAXJIO010000003.1"/>
</dbReference>
<feature type="domain" description="ENPP1-3/EXOG-like endonuclease/phosphodiesterase" evidence="2">
    <location>
        <begin position="61"/>
        <end position="253"/>
    </location>
</feature>
<keyword evidence="1" id="KW-0472">Membrane</keyword>
<dbReference type="GO" id="GO:0004519">
    <property type="term" value="F:endonuclease activity"/>
    <property type="evidence" value="ECO:0007669"/>
    <property type="project" value="UniProtKB-KW"/>
</dbReference>
<evidence type="ECO:0000313" key="4">
    <source>
        <dbReference type="EMBL" id="CAL2101258.1"/>
    </source>
</evidence>
<keyword evidence="4" id="KW-0540">Nuclease</keyword>
<dbReference type="SMART" id="SM00892">
    <property type="entry name" value="Endonuclease_NS"/>
    <property type="match status" value="1"/>
</dbReference>
<dbReference type="Proteomes" id="UP001497527">
    <property type="component" value="Unassembled WGS sequence"/>
</dbReference>
<feature type="domain" description="DNA/RNA non-specific endonuclease/pyrophosphatase/phosphodiesterase" evidence="3">
    <location>
        <begin position="60"/>
        <end position="253"/>
    </location>
</feature>
<keyword evidence="4" id="KW-0378">Hydrolase</keyword>
<gene>
    <name evidence="4" type="ORF">T190423A01A_120045</name>
</gene>
<comment type="caution">
    <text evidence="4">The sequence shown here is derived from an EMBL/GenBank/DDBJ whole genome shotgun (WGS) entry which is preliminary data.</text>
</comment>
<evidence type="ECO:0000259" key="3">
    <source>
        <dbReference type="SMART" id="SM00892"/>
    </source>
</evidence>
<keyword evidence="1" id="KW-0812">Transmembrane</keyword>
<sequence length="270" mass="31635">MSNSRKIKAIVTLLVLIIGYWLQQREERTNHVQSTEESSTNSTPKVFNYLPTSTTGAIIKHKGYQLSYNEQYEQAEWVAYSLHKNDIVYINHKRPFFVVDPKVKTKSADWRNFKNSGYDKGHLCPAGDKRYSKKAHDETFYTSNVSPQNHQFNAGIWNKLEQKTRYWAKKYNHLYVVTGGILEKNLRTIGKDRVAVPKYFYKVLLDYTEPEIKAIAFLMPHRESNKPLYEFVVSIDELEQKTGIDFFPSLPDNIENQLEANTSYKNWSFR</sequence>
<organism evidence="4 5">
    <name type="scientific">Tenacibaculum polynesiense</name>
    <dbReference type="NCBI Taxonomy" id="3137857"/>
    <lineage>
        <taxon>Bacteria</taxon>
        <taxon>Pseudomonadati</taxon>
        <taxon>Bacteroidota</taxon>
        <taxon>Flavobacteriia</taxon>
        <taxon>Flavobacteriales</taxon>
        <taxon>Flavobacteriaceae</taxon>
        <taxon>Tenacibaculum</taxon>
    </lineage>
</organism>
<evidence type="ECO:0000313" key="5">
    <source>
        <dbReference type="Proteomes" id="UP001497527"/>
    </source>
</evidence>
<dbReference type="InterPro" id="IPR001604">
    <property type="entry name" value="Endo_G_ENPP1-like_dom"/>
</dbReference>
<accession>A0ABM9P6V5</accession>
<name>A0ABM9P6V5_9FLAO</name>
<keyword evidence="5" id="KW-1185">Reference proteome</keyword>
<dbReference type="EMBL" id="CAXJIO010000003">
    <property type="protein sequence ID" value="CAL2101258.1"/>
    <property type="molecule type" value="Genomic_DNA"/>
</dbReference>
<reference evidence="4 5" key="1">
    <citation type="submission" date="2024-05" db="EMBL/GenBank/DDBJ databases">
        <authorList>
            <person name="Duchaud E."/>
        </authorList>
    </citation>
    <scope>NUCLEOTIDE SEQUENCE [LARGE SCALE GENOMIC DNA]</scope>
    <source>
        <strain evidence="4">Ena-SAMPLE-TAB-13-05-2024-13:56:06:370-140308</strain>
    </source>
</reference>
<dbReference type="SMART" id="SM00477">
    <property type="entry name" value="NUC"/>
    <property type="match status" value="1"/>
</dbReference>
<dbReference type="InterPro" id="IPR044925">
    <property type="entry name" value="His-Me_finger_sf"/>
</dbReference>
<evidence type="ECO:0000256" key="1">
    <source>
        <dbReference type="SAM" id="Phobius"/>
    </source>
</evidence>
<dbReference type="Gene3D" id="3.40.570.10">
    <property type="entry name" value="Extracellular Endonuclease, subunit A"/>
    <property type="match status" value="1"/>
</dbReference>
<dbReference type="Pfam" id="PF01223">
    <property type="entry name" value="Endonuclease_NS"/>
    <property type="match status" value="1"/>
</dbReference>
<dbReference type="InterPro" id="IPR044929">
    <property type="entry name" value="DNA/RNA_non-sp_Endonuclease_sf"/>
</dbReference>
<dbReference type="SUPFAM" id="SSF54060">
    <property type="entry name" value="His-Me finger endonucleases"/>
    <property type="match status" value="1"/>
</dbReference>
<protein>
    <submittedName>
        <fullName evidence="4">Endonuclease G, mitochondrial</fullName>
    </submittedName>
</protein>
<evidence type="ECO:0000259" key="2">
    <source>
        <dbReference type="SMART" id="SM00477"/>
    </source>
</evidence>
<dbReference type="CDD" id="cd00091">
    <property type="entry name" value="NUC"/>
    <property type="match status" value="1"/>
</dbReference>
<proteinExistence type="predicted"/>
<dbReference type="PANTHER" id="PTHR13966:SF5">
    <property type="entry name" value="ENDONUCLEASE G, MITOCHONDRIAL"/>
    <property type="match status" value="1"/>
</dbReference>
<keyword evidence="1" id="KW-1133">Transmembrane helix</keyword>
<feature type="transmembrane region" description="Helical" evidence="1">
    <location>
        <begin position="7"/>
        <end position="23"/>
    </location>
</feature>
<keyword evidence="4" id="KW-0255">Endonuclease</keyword>